<evidence type="ECO:0000313" key="2">
    <source>
        <dbReference type="Proteomes" id="UP000588647"/>
    </source>
</evidence>
<proteinExistence type="predicted"/>
<organism evidence="1 2">
    <name type="scientific">Aurantimonas endophytica</name>
    <dbReference type="NCBI Taxonomy" id="1522175"/>
    <lineage>
        <taxon>Bacteria</taxon>
        <taxon>Pseudomonadati</taxon>
        <taxon>Pseudomonadota</taxon>
        <taxon>Alphaproteobacteria</taxon>
        <taxon>Hyphomicrobiales</taxon>
        <taxon>Aurantimonadaceae</taxon>
        <taxon>Aurantimonas</taxon>
    </lineage>
</organism>
<name>A0A7W6HFS4_9HYPH</name>
<keyword evidence="2" id="KW-1185">Reference proteome</keyword>
<reference evidence="1 2" key="1">
    <citation type="submission" date="2020-08" db="EMBL/GenBank/DDBJ databases">
        <title>Genomic Encyclopedia of Type Strains, Phase IV (KMG-IV): sequencing the most valuable type-strain genomes for metagenomic binning, comparative biology and taxonomic classification.</title>
        <authorList>
            <person name="Goeker M."/>
        </authorList>
    </citation>
    <scope>NUCLEOTIDE SEQUENCE [LARGE SCALE GENOMIC DNA]</scope>
    <source>
        <strain evidence="1 2">DSM 103570</strain>
    </source>
</reference>
<gene>
    <name evidence="1" type="ORF">GGR03_003226</name>
</gene>
<protein>
    <submittedName>
        <fullName evidence="1">Uncharacterized protein</fullName>
    </submittedName>
</protein>
<dbReference type="RefSeq" id="WP_183209740.1">
    <property type="nucleotide sequence ID" value="NZ_JAAAMM010000004.1"/>
</dbReference>
<evidence type="ECO:0000313" key="1">
    <source>
        <dbReference type="EMBL" id="MBB4004138.1"/>
    </source>
</evidence>
<comment type="caution">
    <text evidence="1">The sequence shown here is derived from an EMBL/GenBank/DDBJ whole genome shotgun (WGS) entry which is preliminary data.</text>
</comment>
<dbReference type="AlphaFoldDB" id="A0A7W6HFS4"/>
<sequence>MSRATLLERLQELQRLPKFQNRDIKSISAILSNEALAKHIEACEQTAAR</sequence>
<accession>A0A7W6HFS4</accession>
<dbReference type="Proteomes" id="UP000588647">
    <property type="component" value="Unassembled WGS sequence"/>
</dbReference>
<dbReference type="EMBL" id="JACIEM010000004">
    <property type="protein sequence ID" value="MBB4004138.1"/>
    <property type="molecule type" value="Genomic_DNA"/>
</dbReference>